<comment type="catalytic activity">
    <reaction evidence="14">
        <text>L-histidyl-[translation elongation factor 2] + S-adenosyl-L-methionine = 2-[(3S)-amino-3-carboxypropyl]-L-histidyl-[translation elongation factor 2] + S-methyl-5'-thioadenosine + H(+)</text>
        <dbReference type="Rhea" id="RHEA:36783"/>
        <dbReference type="Rhea" id="RHEA-COMP:9748"/>
        <dbReference type="Rhea" id="RHEA-COMP:9749"/>
        <dbReference type="ChEBI" id="CHEBI:15378"/>
        <dbReference type="ChEBI" id="CHEBI:17509"/>
        <dbReference type="ChEBI" id="CHEBI:29979"/>
        <dbReference type="ChEBI" id="CHEBI:59789"/>
        <dbReference type="ChEBI" id="CHEBI:73995"/>
        <dbReference type="EC" id="2.5.1.108"/>
    </reaction>
</comment>
<dbReference type="Gene3D" id="3.40.50.11860">
    <property type="entry name" value="Diphthamide synthesis DPH1/DPH2 domain 3"/>
    <property type="match status" value="1"/>
</dbReference>
<comment type="caution">
    <text evidence="15">The sequence shown here is derived from an EMBL/GenBank/DDBJ whole genome shotgun (WGS) entry which is preliminary data.</text>
</comment>
<sequence length="430" mass="47841">MIRPPPELSLPFDLDYIAVVPFIKQFSIVCLQFPEGLLQHSTFIARYLSEVTNVECIVLGDVAYGSCNIADIYAHSLGAEGLVHYGHNPLVSKTVIPTLYIPCKYKDDQETVNMEAFSRLVQTKFSPADRIAILTTAQHSSALKALLPQLSEQSMYPRLFMPPNHPLPDGEFLGCTCPCLSGETDPVTAIVCYVDGRFQTDSAIIANPTIPVFRFDPQFHQLTHETIDLPKYARFRRSLVGKSRKQKRIGIVFSTLGRQGHSETFRSLVTVVRRWCKIHPDCSFVEAALDEITSDGLNAVSADRPTVWIIVGCPRLGLDWGTSLNSNFFVITPHEALLAFNDDSLDIPDDLIQHDDLNGDIVDFSHSFDSLNAESSEPIPQPLIPFIPAINNWNCGGCGNPRVQRDNGSCKVTFCFQDGDRSVDIEEICH</sequence>
<dbReference type="PANTHER" id="PTHR10762">
    <property type="entry name" value="DIPHTHAMIDE BIOSYNTHESIS PROTEIN"/>
    <property type="match status" value="1"/>
</dbReference>
<keyword evidence="7" id="KW-0949">S-adenosyl-L-methionine</keyword>
<evidence type="ECO:0000256" key="13">
    <source>
        <dbReference type="ARBA" id="ARBA00032789"/>
    </source>
</evidence>
<dbReference type="EC" id="2.5.1.108" evidence="4"/>
<evidence type="ECO:0000256" key="8">
    <source>
        <dbReference type="ARBA" id="ARBA00022723"/>
    </source>
</evidence>
<keyword evidence="8" id="KW-0479">Metal-binding</keyword>
<dbReference type="Gene3D" id="3.40.50.11850">
    <property type="entry name" value="Diphthamide synthesis DPH1/DPH2 domain 2"/>
    <property type="match status" value="1"/>
</dbReference>
<evidence type="ECO:0000313" key="15">
    <source>
        <dbReference type="EMBL" id="KAK2963772.1"/>
    </source>
</evidence>
<evidence type="ECO:0000256" key="3">
    <source>
        <dbReference type="ARBA" id="ARBA00010173"/>
    </source>
</evidence>
<dbReference type="InterPro" id="IPR042265">
    <property type="entry name" value="DPH1/DPH2_3"/>
</dbReference>
<dbReference type="PANTHER" id="PTHR10762:SF1">
    <property type="entry name" value="2-(3-AMINO-3-CARBOXYPROPYL)HISTIDINE SYNTHASE SUBUNIT 1"/>
    <property type="match status" value="1"/>
</dbReference>
<name>A0ABQ9YJ28_9EUKA</name>
<keyword evidence="9" id="KW-0408">Iron</keyword>
<comment type="cofactor">
    <cofactor evidence="1">
        <name>[4Fe-4S] cluster</name>
        <dbReference type="ChEBI" id="CHEBI:49883"/>
    </cofactor>
</comment>
<gene>
    <name evidence="15" type="ORF">BLNAU_1339</name>
</gene>
<evidence type="ECO:0000256" key="14">
    <source>
        <dbReference type="ARBA" id="ARBA00048403"/>
    </source>
</evidence>
<reference evidence="15 16" key="1">
    <citation type="journal article" date="2022" name="bioRxiv">
        <title>Genomics of Preaxostyla Flagellates Illuminates Evolutionary Transitions and the Path Towards Mitochondrial Loss.</title>
        <authorList>
            <person name="Novak L.V.F."/>
            <person name="Treitli S.C."/>
            <person name="Pyrih J."/>
            <person name="Halakuc P."/>
            <person name="Pipaliya S.V."/>
            <person name="Vacek V."/>
            <person name="Brzon O."/>
            <person name="Soukal P."/>
            <person name="Eme L."/>
            <person name="Dacks J.B."/>
            <person name="Karnkowska A."/>
            <person name="Elias M."/>
            <person name="Hampl V."/>
        </authorList>
    </citation>
    <scope>NUCLEOTIDE SEQUENCE [LARGE SCALE GENOMIC DNA]</scope>
    <source>
        <strain evidence="15">NAU3</strain>
        <tissue evidence="15">Gut</tissue>
    </source>
</reference>
<dbReference type="InterPro" id="IPR042263">
    <property type="entry name" value="DPH1/DPH2_1"/>
</dbReference>
<evidence type="ECO:0000256" key="12">
    <source>
        <dbReference type="ARBA" id="ARBA00032574"/>
    </source>
</evidence>
<dbReference type="NCBIfam" id="TIGR00322">
    <property type="entry name" value="diphth2_R"/>
    <property type="match status" value="1"/>
</dbReference>
<evidence type="ECO:0000256" key="1">
    <source>
        <dbReference type="ARBA" id="ARBA00001966"/>
    </source>
</evidence>
<keyword evidence="6" id="KW-0808">Transferase</keyword>
<keyword evidence="10" id="KW-0411">Iron-sulfur</keyword>
<dbReference type="Pfam" id="PF01866">
    <property type="entry name" value="Diphthamide_syn"/>
    <property type="match status" value="1"/>
</dbReference>
<accession>A0ABQ9YJ28</accession>
<evidence type="ECO:0000256" key="4">
    <source>
        <dbReference type="ARBA" id="ARBA00012221"/>
    </source>
</evidence>
<comment type="pathway">
    <text evidence="2">Protein modification; peptidyl-diphthamide biosynthesis.</text>
</comment>
<keyword evidence="16" id="KW-1185">Reference proteome</keyword>
<protein>
    <recommendedName>
        <fullName evidence="5">2-(3-amino-3-carboxypropyl)histidine synthase subunit 1</fullName>
        <ecNumber evidence="4">2.5.1.108</ecNumber>
    </recommendedName>
    <alternativeName>
        <fullName evidence="12">Diphthamide biosynthesis protein 1</fullName>
    </alternativeName>
    <alternativeName>
        <fullName evidence="13">Diphtheria toxin resistance protein 1</fullName>
    </alternativeName>
    <alternativeName>
        <fullName evidence="11">S-adenosyl-L-methionine:L-histidine 3-amino-3-carboxypropyltransferase 1</fullName>
    </alternativeName>
</protein>
<evidence type="ECO:0000313" key="16">
    <source>
        <dbReference type="Proteomes" id="UP001281761"/>
    </source>
</evidence>
<evidence type="ECO:0000256" key="10">
    <source>
        <dbReference type="ARBA" id="ARBA00023014"/>
    </source>
</evidence>
<evidence type="ECO:0000256" key="6">
    <source>
        <dbReference type="ARBA" id="ARBA00022679"/>
    </source>
</evidence>
<organism evidence="15 16">
    <name type="scientific">Blattamonas nauphoetae</name>
    <dbReference type="NCBI Taxonomy" id="2049346"/>
    <lineage>
        <taxon>Eukaryota</taxon>
        <taxon>Metamonada</taxon>
        <taxon>Preaxostyla</taxon>
        <taxon>Oxymonadida</taxon>
        <taxon>Blattamonas</taxon>
    </lineage>
</organism>
<evidence type="ECO:0000256" key="7">
    <source>
        <dbReference type="ARBA" id="ARBA00022691"/>
    </source>
</evidence>
<evidence type="ECO:0000256" key="9">
    <source>
        <dbReference type="ARBA" id="ARBA00023004"/>
    </source>
</evidence>
<comment type="similarity">
    <text evidence="3">Belongs to the DPH1/DPH2 family. DPH1 subfamily.</text>
</comment>
<evidence type="ECO:0000256" key="2">
    <source>
        <dbReference type="ARBA" id="ARBA00005156"/>
    </source>
</evidence>
<evidence type="ECO:0000256" key="11">
    <source>
        <dbReference type="ARBA" id="ARBA00031690"/>
    </source>
</evidence>
<dbReference type="EMBL" id="JARBJD010000005">
    <property type="protein sequence ID" value="KAK2963772.1"/>
    <property type="molecule type" value="Genomic_DNA"/>
</dbReference>
<proteinExistence type="inferred from homology"/>
<evidence type="ECO:0000256" key="5">
    <source>
        <dbReference type="ARBA" id="ARBA00021915"/>
    </source>
</evidence>
<dbReference type="SFLD" id="SFLDS00032">
    <property type="entry name" value="Radical_SAM_3-amino-3-carboxyp"/>
    <property type="match status" value="1"/>
</dbReference>
<dbReference type="InterPro" id="IPR042264">
    <property type="entry name" value="DPH1/DPH2_2"/>
</dbReference>
<dbReference type="Gene3D" id="3.40.50.11840">
    <property type="entry name" value="Diphthamide synthesis DPH1/DPH2 domain 1"/>
    <property type="match status" value="1"/>
</dbReference>
<dbReference type="Proteomes" id="UP001281761">
    <property type="component" value="Unassembled WGS sequence"/>
</dbReference>
<dbReference type="InterPro" id="IPR016435">
    <property type="entry name" value="DPH1/DPH2"/>
</dbReference>